<feature type="transmembrane region" description="Helical" evidence="1">
    <location>
        <begin position="12"/>
        <end position="34"/>
    </location>
</feature>
<accession>A0A2I2KZT9</accession>
<evidence type="ECO:0000313" key="3">
    <source>
        <dbReference type="Proteomes" id="UP000234331"/>
    </source>
</evidence>
<evidence type="ECO:0000313" key="2">
    <source>
        <dbReference type="EMBL" id="SNQ51170.1"/>
    </source>
</evidence>
<protein>
    <submittedName>
        <fullName evidence="2">Uncharacterized membrane protein</fullName>
    </submittedName>
</protein>
<dbReference type="EMBL" id="FZMO01000528">
    <property type="protein sequence ID" value="SNQ51170.1"/>
    <property type="molecule type" value="Genomic_DNA"/>
</dbReference>
<organism evidence="2 3">
    <name type="scientific">Frankia canadensis</name>
    <dbReference type="NCBI Taxonomy" id="1836972"/>
    <lineage>
        <taxon>Bacteria</taxon>
        <taxon>Bacillati</taxon>
        <taxon>Actinomycetota</taxon>
        <taxon>Actinomycetes</taxon>
        <taxon>Frankiales</taxon>
        <taxon>Frankiaceae</taxon>
        <taxon>Frankia</taxon>
    </lineage>
</organism>
<dbReference type="OrthoDB" id="428263at2"/>
<feature type="transmembrane region" description="Helical" evidence="1">
    <location>
        <begin position="54"/>
        <end position="75"/>
    </location>
</feature>
<keyword evidence="3" id="KW-1185">Reference proteome</keyword>
<dbReference type="Pfam" id="PF08592">
    <property type="entry name" value="Anthrone_oxy"/>
    <property type="match status" value="1"/>
</dbReference>
<name>A0A2I2KZT9_9ACTN</name>
<keyword evidence="1" id="KW-1133">Transmembrane helix</keyword>
<dbReference type="Proteomes" id="UP000234331">
    <property type="component" value="Unassembled WGS sequence"/>
</dbReference>
<dbReference type="AlphaFoldDB" id="A0A2I2KZT9"/>
<keyword evidence="1" id="KW-0472">Membrane</keyword>
<reference evidence="2 3" key="1">
    <citation type="submission" date="2017-06" db="EMBL/GenBank/DDBJ databases">
        <authorList>
            <person name="Kim H.J."/>
            <person name="Triplett B.A."/>
        </authorList>
    </citation>
    <scope>NUCLEOTIDE SEQUENCE [LARGE SCALE GENOMIC DNA]</scope>
    <source>
        <strain evidence="2">FRACA_ARgP5</strain>
    </source>
</reference>
<feature type="transmembrane region" description="Helical" evidence="1">
    <location>
        <begin position="136"/>
        <end position="156"/>
    </location>
</feature>
<feature type="transmembrane region" description="Helical" evidence="1">
    <location>
        <begin position="87"/>
        <end position="109"/>
    </location>
</feature>
<gene>
    <name evidence="2" type="ORF">FRACA_620019</name>
</gene>
<dbReference type="RefSeq" id="WP_101834901.1">
    <property type="nucleotide sequence ID" value="NZ_FZMO01000528.1"/>
</dbReference>
<evidence type="ECO:0000256" key="1">
    <source>
        <dbReference type="SAM" id="Phobius"/>
    </source>
</evidence>
<sequence>MDMFHRFVTLPTAALSGITGGVLFGFSILVMPALRRAPAPSAIRSMQQINVVAPHSLLMLPLFGSALGCVGVGIWALGHWGRPGSQLLLLGAIAGAASLLVTAAINIPLNNGLADLNPDAVGAADTWLRYVSRWSVANHIRSLLAFVCTGALLAAARWPNLGVGR</sequence>
<dbReference type="InterPro" id="IPR013901">
    <property type="entry name" value="Anthrone_oxy"/>
</dbReference>
<keyword evidence="1" id="KW-0812">Transmembrane</keyword>
<proteinExistence type="predicted"/>